<keyword evidence="1" id="KW-1133">Transmembrane helix</keyword>
<keyword evidence="1" id="KW-0472">Membrane</keyword>
<proteinExistence type="predicted"/>
<accession>A0A0G0Q5M1</accession>
<dbReference type="AlphaFoldDB" id="A0A0G0Q5M1"/>
<name>A0A0G0Q5M1_9BACT</name>
<feature type="transmembrane region" description="Helical" evidence="1">
    <location>
        <begin position="12"/>
        <end position="30"/>
    </location>
</feature>
<evidence type="ECO:0000256" key="1">
    <source>
        <dbReference type="SAM" id="Phobius"/>
    </source>
</evidence>
<reference evidence="2 3" key="1">
    <citation type="journal article" date="2015" name="Nature">
        <title>rRNA introns, odd ribosomes, and small enigmatic genomes across a large radiation of phyla.</title>
        <authorList>
            <person name="Brown C.T."/>
            <person name="Hug L.A."/>
            <person name="Thomas B.C."/>
            <person name="Sharon I."/>
            <person name="Castelle C.J."/>
            <person name="Singh A."/>
            <person name="Wilkins M.J."/>
            <person name="Williams K.H."/>
            <person name="Banfield J.F."/>
        </authorList>
    </citation>
    <scope>NUCLEOTIDE SEQUENCE [LARGE SCALE GENOMIC DNA]</scope>
</reference>
<evidence type="ECO:0000313" key="3">
    <source>
        <dbReference type="Proteomes" id="UP000033881"/>
    </source>
</evidence>
<dbReference type="STRING" id="1618574.UT24_C0056G0008"/>
<gene>
    <name evidence="2" type="ORF">UT24_C0056G0008</name>
</gene>
<feature type="transmembrane region" description="Helical" evidence="1">
    <location>
        <begin position="76"/>
        <end position="95"/>
    </location>
</feature>
<feature type="transmembrane region" description="Helical" evidence="1">
    <location>
        <begin position="177"/>
        <end position="195"/>
    </location>
</feature>
<keyword evidence="1" id="KW-0812">Transmembrane</keyword>
<evidence type="ECO:0008006" key="4">
    <source>
        <dbReference type="Google" id="ProtNLM"/>
    </source>
</evidence>
<organism evidence="2 3">
    <name type="scientific">Candidatus Woesebacteria bacterium GW2011_GWB1_39_12</name>
    <dbReference type="NCBI Taxonomy" id="1618574"/>
    <lineage>
        <taxon>Bacteria</taxon>
        <taxon>Candidatus Woeseibacteriota</taxon>
    </lineage>
</organism>
<sequence>MPTDQIKKLTSEPAIFAFLFTSLLLVKLLTPTALGTEIITIYGYMLLGAFALWYFGTKIGSEVGSVSGNTAKSMTIAGIGIFILFIIYQVFVYFFRQSSLPFSVTDAQATQTVFQTVFQSFTKFGTYDIDFTKSPLGNMFLFAIVIPLTETITISRLYGLVAKIFSIQIGDFRSHRTWALIGIIASLFMYFHLKVRGVNNNLDLAITFLFAVISLYMVGKFREIEPANYTHIGWNGMALIFGR</sequence>
<feature type="transmembrane region" description="Helical" evidence="1">
    <location>
        <begin position="140"/>
        <end position="165"/>
    </location>
</feature>
<feature type="transmembrane region" description="Helical" evidence="1">
    <location>
        <begin position="201"/>
        <end position="219"/>
    </location>
</feature>
<protein>
    <recommendedName>
        <fullName evidence="4">CPBP family intramembrane metalloprotease</fullName>
    </recommendedName>
</protein>
<evidence type="ECO:0000313" key="2">
    <source>
        <dbReference type="EMBL" id="KKQ96981.1"/>
    </source>
</evidence>
<dbReference type="Proteomes" id="UP000033881">
    <property type="component" value="Unassembled WGS sequence"/>
</dbReference>
<comment type="caution">
    <text evidence="2">The sequence shown here is derived from an EMBL/GenBank/DDBJ whole genome shotgun (WGS) entry which is preliminary data.</text>
</comment>
<feature type="transmembrane region" description="Helical" evidence="1">
    <location>
        <begin position="36"/>
        <end position="55"/>
    </location>
</feature>
<dbReference type="EMBL" id="LBWB01000056">
    <property type="protein sequence ID" value="KKQ96981.1"/>
    <property type="molecule type" value="Genomic_DNA"/>
</dbReference>